<evidence type="ECO:0000256" key="2">
    <source>
        <dbReference type="ARBA" id="ARBA00012483"/>
    </source>
</evidence>
<organism evidence="8">
    <name type="scientific">Glycine soja</name>
    <name type="common">Wild soybean</name>
    <dbReference type="NCBI Taxonomy" id="3848"/>
    <lineage>
        <taxon>Eukaryota</taxon>
        <taxon>Viridiplantae</taxon>
        <taxon>Streptophyta</taxon>
        <taxon>Embryophyta</taxon>
        <taxon>Tracheophyta</taxon>
        <taxon>Spermatophyta</taxon>
        <taxon>Magnoliopsida</taxon>
        <taxon>eudicotyledons</taxon>
        <taxon>Gunneridae</taxon>
        <taxon>Pentapetalae</taxon>
        <taxon>rosids</taxon>
        <taxon>fabids</taxon>
        <taxon>Fabales</taxon>
        <taxon>Fabaceae</taxon>
        <taxon>Papilionoideae</taxon>
        <taxon>50 kb inversion clade</taxon>
        <taxon>NPAAA clade</taxon>
        <taxon>indigoferoid/millettioid clade</taxon>
        <taxon>Phaseoleae</taxon>
        <taxon>Glycine</taxon>
        <taxon>Glycine subgen. Soja</taxon>
    </lineage>
</organism>
<evidence type="ECO:0000313" key="9">
    <source>
        <dbReference type="EMBL" id="RZC24846.1"/>
    </source>
</evidence>
<evidence type="ECO:0000313" key="10">
    <source>
        <dbReference type="Proteomes" id="UP000289340"/>
    </source>
</evidence>
<evidence type="ECO:0000256" key="1">
    <source>
        <dbReference type="ARBA" id="ARBA00000900"/>
    </source>
</evidence>
<dbReference type="EMBL" id="QZWG01000002">
    <property type="protein sequence ID" value="RZC24846.1"/>
    <property type="molecule type" value="Genomic_DNA"/>
</dbReference>
<keyword evidence="5" id="KW-0862">Zinc</keyword>
<dbReference type="GO" id="GO:0016567">
    <property type="term" value="P:protein ubiquitination"/>
    <property type="evidence" value="ECO:0007669"/>
    <property type="project" value="TreeGrafter"/>
</dbReference>
<dbReference type="Proteomes" id="UP000289340">
    <property type="component" value="Chromosome 2"/>
</dbReference>
<dbReference type="Gene3D" id="3.30.40.10">
    <property type="entry name" value="Zinc/RING finger domain, C3HC4 (zinc finger)"/>
    <property type="match status" value="1"/>
</dbReference>
<dbReference type="AlphaFoldDB" id="A0A0B2RGJ1"/>
<dbReference type="CDD" id="cd16454">
    <property type="entry name" value="RING-H2_PA-TM-RING"/>
    <property type="match status" value="1"/>
</dbReference>
<keyword evidence="3" id="KW-0479">Metal-binding</keyword>
<dbReference type="GO" id="GO:0061630">
    <property type="term" value="F:ubiquitin protein ligase activity"/>
    <property type="evidence" value="ECO:0007669"/>
    <property type="project" value="UniProtKB-EC"/>
</dbReference>
<dbReference type="EC" id="2.3.2.27" evidence="2"/>
<dbReference type="Proteomes" id="UP000053555">
    <property type="component" value="Unassembled WGS sequence"/>
</dbReference>
<dbReference type="SMR" id="A0A0B2RGJ1"/>
<keyword evidence="10" id="KW-1185">Reference proteome</keyword>
<dbReference type="Gramene" id="XM_028328527.1">
    <property type="protein sequence ID" value="XP_028184328.1"/>
    <property type="gene ID" value="LOC114371107"/>
</dbReference>
<dbReference type="Pfam" id="PF13639">
    <property type="entry name" value="zf-RING_2"/>
    <property type="match status" value="1"/>
</dbReference>
<dbReference type="EMBL" id="KN650233">
    <property type="protein sequence ID" value="KHN32370.1"/>
    <property type="molecule type" value="Genomic_DNA"/>
</dbReference>
<dbReference type="InterPro" id="IPR011016">
    <property type="entry name" value="Znf_RING-CH"/>
</dbReference>
<dbReference type="SUPFAM" id="SSF57850">
    <property type="entry name" value="RING/U-box"/>
    <property type="match status" value="1"/>
</dbReference>
<dbReference type="SMART" id="SM00184">
    <property type="entry name" value="RING"/>
    <property type="match status" value="1"/>
</dbReference>
<evidence type="ECO:0000313" key="8">
    <source>
        <dbReference type="EMBL" id="KHN32370.1"/>
    </source>
</evidence>
<evidence type="ECO:0000256" key="6">
    <source>
        <dbReference type="PROSITE-ProRule" id="PRU00175"/>
    </source>
</evidence>
<sequence length="231" mass="26477">MEPQRFSTILVSELLEEDDESVTLMPGDIFKFSVHVYYRPINPGTRIRGSLVHRSPSRCIPCHNFFQEGREFFRRMLWRVPLYVESPEDIIENLMSTIGERFLHVDAAASPSPPPPSSESPHREIPFELTILILDTFNLELHAALVEESMLSFKMIPASNEAIETLLKKSTVMTRSESPCSICLEDLEINDECGTMPCKHVFHSQCIVTWLQTSHMCALCRYPLPFKKDCD</sequence>
<dbReference type="PANTHER" id="PTHR15710:SF184">
    <property type="entry name" value="RING_U-BOX SUPERFAMILY PROTEIN"/>
    <property type="match status" value="1"/>
</dbReference>
<evidence type="ECO:0000256" key="3">
    <source>
        <dbReference type="ARBA" id="ARBA00022723"/>
    </source>
</evidence>
<dbReference type="PANTHER" id="PTHR15710">
    <property type="entry name" value="E3 UBIQUITIN-PROTEIN LIGASE PRAJA"/>
    <property type="match status" value="1"/>
</dbReference>
<dbReference type="InterPro" id="IPR013083">
    <property type="entry name" value="Znf_RING/FYVE/PHD"/>
</dbReference>
<reference evidence="9 10" key="2">
    <citation type="submission" date="2018-09" db="EMBL/GenBank/DDBJ databases">
        <title>A high-quality reference genome of wild soybean provides a powerful tool to mine soybean genomes.</title>
        <authorList>
            <person name="Xie M."/>
            <person name="Chung C.Y.L."/>
            <person name="Li M.-W."/>
            <person name="Wong F.-L."/>
            <person name="Chan T.-F."/>
            <person name="Lam H.-M."/>
        </authorList>
    </citation>
    <scope>NUCLEOTIDE SEQUENCE [LARGE SCALE GENOMIC DNA]</scope>
    <source>
        <strain evidence="10">cv. W05</strain>
        <tissue evidence="9">Hypocotyl of etiolated seedlings</tissue>
    </source>
</reference>
<evidence type="ECO:0000256" key="4">
    <source>
        <dbReference type="ARBA" id="ARBA00022771"/>
    </source>
</evidence>
<reference evidence="8" key="1">
    <citation type="submission" date="2014-07" db="EMBL/GenBank/DDBJ databases">
        <title>Identification of a novel salt tolerance gene in wild soybean by whole-genome sequencing.</title>
        <authorList>
            <person name="Lam H.-M."/>
            <person name="Qi X."/>
            <person name="Li M.-W."/>
            <person name="Liu X."/>
            <person name="Xie M."/>
            <person name="Ni M."/>
            <person name="Xu X."/>
        </authorList>
    </citation>
    <scope>NUCLEOTIDE SEQUENCE [LARGE SCALE GENOMIC DNA]</scope>
    <source>
        <tissue evidence="8">Root</tissue>
    </source>
</reference>
<accession>A0A0B2RGJ1</accession>
<gene>
    <name evidence="9" type="ORF">D0Y65_003843</name>
    <name evidence="8" type="ORF">glysoja_032553</name>
</gene>
<proteinExistence type="predicted"/>
<dbReference type="PROSITE" id="PS50089">
    <property type="entry name" value="ZF_RING_2"/>
    <property type="match status" value="1"/>
</dbReference>
<dbReference type="GO" id="GO:0005737">
    <property type="term" value="C:cytoplasm"/>
    <property type="evidence" value="ECO:0007669"/>
    <property type="project" value="TreeGrafter"/>
</dbReference>
<evidence type="ECO:0000256" key="5">
    <source>
        <dbReference type="ARBA" id="ARBA00022833"/>
    </source>
</evidence>
<dbReference type="InterPro" id="IPR001841">
    <property type="entry name" value="Znf_RING"/>
</dbReference>
<dbReference type="GO" id="GO:0008270">
    <property type="term" value="F:zinc ion binding"/>
    <property type="evidence" value="ECO:0007669"/>
    <property type="project" value="UniProtKB-KW"/>
</dbReference>
<feature type="domain" description="RING-type" evidence="7">
    <location>
        <begin position="180"/>
        <end position="221"/>
    </location>
</feature>
<evidence type="ECO:0000259" key="7">
    <source>
        <dbReference type="PROSITE" id="PS50089"/>
    </source>
</evidence>
<name>A0A0B2RGJ1_GLYSO</name>
<comment type="catalytic activity">
    <reaction evidence="1">
        <text>S-ubiquitinyl-[E2 ubiquitin-conjugating enzyme]-L-cysteine + [acceptor protein]-L-lysine = [E2 ubiquitin-conjugating enzyme]-L-cysteine + N(6)-ubiquitinyl-[acceptor protein]-L-lysine.</text>
        <dbReference type="EC" id="2.3.2.27"/>
    </reaction>
</comment>
<keyword evidence="4 6" id="KW-0863">Zinc-finger</keyword>
<dbReference type="SMART" id="SM00744">
    <property type="entry name" value="RINGv"/>
    <property type="match status" value="1"/>
</dbReference>
<protein>
    <recommendedName>
        <fullName evidence="2">RING-type E3 ubiquitin transferase</fullName>
        <ecNumber evidence="2">2.3.2.27</ecNumber>
    </recommendedName>
</protein>